<dbReference type="SUPFAM" id="SSF46785">
    <property type="entry name" value="Winged helix' DNA-binding domain"/>
    <property type="match status" value="1"/>
</dbReference>
<dbReference type="InterPro" id="IPR051446">
    <property type="entry name" value="HTH_trans_reg/aminotransferase"/>
</dbReference>
<dbReference type="InterPro" id="IPR004839">
    <property type="entry name" value="Aminotransferase_I/II_large"/>
</dbReference>
<dbReference type="PRINTS" id="PR00035">
    <property type="entry name" value="HTHGNTR"/>
</dbReference>
<keyword evidence="2" id="KW-0663">Pyridoxal phosphate</keyword>
<dbReference type="Gene3D" id="1.10.10.10">
    <property type="entry name" value="Winged helix-like DNA-binding domain superfamily/Winged helix DNA-binding domain"/>
    <property type="match status" value="1"/>
</dbReference>
<dbReference type="Gene3D" id="3.90.1150.10">
    <property type="entry name" value="Aspartate Aminotransferase, domain 1"/>
    <property type="match status" value="1"/>
</dbReference>
<dbReference type="EMBL" id="CP081864">
    <property type="protein sequence ID" value="QZN97462.1"/>
    <property type="molecule type" value="Genomic_DNA"/>
</dbReference>
<sequence>MAARRIGSASLQRLLGNWQQPESRTPAYRQLADGLRLLILDGRLPLDTRLPGERDVAEILHISRTTVTGALAELRSEGYLASRQGSGSLTTLPIARTEPDIARLPLPAVDLSCAALPAGPEIHQAYTRALSQLPEYLEHSGYDAAGLPRLRTAIAQRYNDRGLPTTADQIMVVNGAVSGFTLLLRLFTGPGDRVIIEHPTYPHAIGAIKGAACRPIPVALPDQGWDTDGLAITIAQAAPRLAYLIADFHNPTGRCMDSATRQSVAEIAARTRTPMVVDETMSELWYDVPPPPPLAAFDDSGHVIMLGSAGKSFWGGLRLGWIRASARTIAALIQMRDTMDLGSPLLEQLACAELLQDAEQILPARRAGLRQQRDQTGAAIARQFPEWQLNTPSGGLCWWAELPQPVSTMLAANAETLGIRIGAGPRFGIEGAFERFLRVPFTLPVSQIEDALTRIRPVWDRIAAHRVSYPRGGLI</sequence>
<evidence type="ECO:0000256" key="4">
    <source>
        <dbReference type="ARBA" id="ARBA00023125"/>
    </source>
</evidence>
<dbReference type="Pfam" id="PF00392">
    <property type="entry name" value="GntR"/>
    <property type="match status" value="1"/>
</dbReference>
<dbReference type="InterPro" id="IPR000524">
    <property type="entry name" value="Tscrpt_reg_HTH_GntR"/>
</dbReference>
<dbReference type="InterPro" id="IPR015421">
    <property type="entry name" value="PyrdxlP-dep_Trfase_major"/>
</dbReference>
<keyword evidence="5" id="KW-0804">Transcription</keyword>
<dbReference type="GO" id="GO:0008483">
    <property type="term" value="F:transaminase activity"/>
    <property type="evidence" value="ECO:0007669"/>
    <property type="project" value="UniProtKB-KW"/>
</dbReference>
<reference evidence="7 8" key="1">
    <citation type="submission" date="2021-08" db="EMBL/GenBank/DDBJ databases">
        <title>Culture and genomic analysis of Symbiopectobacterium purcellii sp. nov. gen. nov., isolated from the leafhopper Empoasca decipiens.</title>
        <authorList>
            <person name="Nadal-Jimenez P."/>
            <person name="Siozios S."/>
            <person name="Halliday N."/>
            <person name="Camara M."/>
            <person name="Hurst G.D.D."/>
        </authorList>
    </citation>
    <scope>NUCLEOTIDE SEQUENCE [LARGE SCALE GENOMIC DNA]</scope>
    <source>
        <strain evidence="7 8">SyEd1</strain>
    </source>
</reference>
<dbReference type="InterPro" id="IPR036390">
    <property type="entry name" value="WH_DNA-bd_sf"/>
</dbReference>
<dbReference type="InterPro" id="IPR015424">
    <property type="entry name" value="PyrdxlP-dep_Trfase"/>
</dbReference>
<evidence type="ECO:0000256" key="5">
    <source>
        <dbReference type="ARBA" id="ARBA00023163"/>
    </source>
</evidence>
<evidence type="ECO:0000313" key="7">
    <source>
        <dbReference type="EMBL" id="QZN97462.1"/>
    </source>
</evidence>
<dbReference type="Pfam" id="PF00155">
    <property type="entry name" value="Aminotran_1_2"/>
    <property type="match status" value="1"/>
</dbReference>
<name>A0ABX9AQM3_9ENTR</name>
<dbReference type="InterPro" id="IPR036388">
    <property type="entry name" value="WH-like_DNA-bd_sf"/>
</dbReference>
<evidence type="ECO:0000256" key="1">
    <source>
        <dbReference type="ARBA" id="ARBA00005384"/>
    </source>
</evidence>
<dbReference type="SMART" id="SM00345">
    <property type="entry name" value="HTH_GNTR"/>
    <property type="match status" value="1"/>
</dbReference>
<keyword evidence="3" id="KW-0805">Transcription regulation</keyword>
<evidence type="ECO:0000256" key="2">
    <source>
        <dbReference type="ARBA" id="ARBA00022898"/>
    </source>
</evidence>
<dbReference type="PANTHER" id="PTHR46577:SF1">
    <property type="entry name" value="HTH-TYPE TRANSCRIPTIONAL REGULATORY PROTEIN GABR"/>
    <property type="match status" value="1"/>
</dbReference>
<protein>
    <submittedName>
        <fullName evidence="7">PLP-dependent aminotransferase family protein</fullName>
    </submittedName>
</protein>
<dbReference type="PROSITE" id="PS50949">
    <property type="entry name" value="HTH_GNTR"/>
    <property type="match status" value="1"/>
</dbReference>
<evidence type="ECO:0000256" key="3">
    <source>
        <dbReference type="ARBA" id="ARBA00023015"/>
    </source>
</evidence>
<dbReference type="InterPro" id="IPR015422">
    <property type="entry name" value="PyrdxlP-dep_Trfase_small"/>
</dbReference>
<dbReference type="CDD" id="cd00609">
    <property type="entry name" value="AAT_like"/>
    <property type="match status" value="1"/>
</dbReference>
<keyword evidence="7" id="KW-0032">Aminotransferase</keyword>
<dbReference type="SUPFAM" id="SSF53383">
    <property type="entry name" value="PLP-dependent transferases"/>
    <property type="match status" value="1"/>
</dbReference>
<dbReference type="Gene3D" id="3.40.640.10">
    <property type="entry name" value="Type I PLP-dependent aspartate aminotransferase-like (Major domain)"/>
    <property type="match status" value="1"/>
</dbReference>
<comment type="similarity">
    <text evidence="1">In the C-terminal section; belongs to the class-I pyridoxal-phosphate-dependent aminotransferase family.</text>
</comment>
<dbReference type="RefSeq" id="WP_222160499.1">
    <property type="nucleotide sequence ID" value="NZ_CP081864.1"/>
</dbReference>
<proteinExistence type="inferred from homology"/>
<keyword evidence="8" id="KW-1185">Reference proteome</keyword>
<evidence type="ECO:0000259" key="6">
    <source>
        <dbReference type="PROSITE" id="PS50949"/>
    </source>
</evidence>
<evidence type="ECO:0000313" key="8">
    <source>
        <dbReference type="Proteomes" id="UP000825886"/>
    </source>
</evidence>
<accession>A0ABX9AQM3</accession>
<dbReference type="Proteomes" id="UP000825886">
    <property type="component" value="Chromosome"/>
</dbReference>
<gene>
    <name evidence="7" type="ORF">K6K13_09085</name>
</gene>
<keyword evidence="4" id="KW-0238">DNA-binding</keyword>
<dbReference type="CDD" id="cd07377">
    <property type="entry name" value="WHTH_GntR"/>
    <property type="match status" value="1"/>
</dbReference>
<feature type="domain" description="HTH gntR-type" evidence="6">
    <location>
        <begin position="25"/>
        <end position="93"/>
    </location>
</feature>
<dbReference type="PANTHER" id="PTHR46577">
    <property type="entry name" value="HTH-TYPE TRANSCRIPTIONAL REGULATORY PROTEIN GABR"/>
    <property type="match status" value="1"/>
</dbReference>
<keyword evidence="7" id="KW-0808">Transferase</keyword>
<organism evidence="7 8">
    <name type="scientific">Symbiopectobacterium purcellii</name>
    <dbReference type="NCBI Taxonomy" id="2871826"/>
    <lineage>
        <taxon>Bacteria</taxon>
        <taxon>Pseudomonadati</taxon>
        <taxon>Pseudomonadota</taxon>
        <taxon>Gammaproteobacteria</taxon>
        <taxon>Enterobacterales</taxon>
        <taxon>Enterobacteriaceae</taxon>
    </lineage>
</organism>